<sequence>MAAIRCFPRGLVTISGENIVLLQNGDEKVQKKIIQIENVAVKESEKEDKEKTAKRKDKNVKNLDQAQAKNRILASKFSPSWKYFAVCDDQKQLHLFNSSEAEWKLISRRQIEKRCTEVTFTSDEQYVLVADKSGDVYRFSVLEVEKDGELLLGHLSMLLDLICNKTTDGMIAVWTLEGQRLHCVKCQSQRSDSEEGVDNNTSCEEIAVKCLIYHKELNMVVASFYNANVLEVYKLNKQDIKTQLSLVTTIQTDSAPWDICFDEQHHLWVLQPYEHDILQIYNCAKTESGEFLVKKLEQNDSTKCGINSILEEVNKHWKFFKDSLEVPDLSSSLRKVKIDNMSEYLERKQDRISGKKLAQPQIMEPPEKKSKNLTFLEIMLKISKVLESTFTIFTSNGLALITLLWFN</sequence>
<evidence type="ECO:0000313" key="7">
    <source>
        <dbReference type="Proteomes" id="UP001217089"/>
    </source>
</evidence>
<accession>A0ABQ9E330</accession>
<dbReference type="PANTHER" id="PTHR16288">
    <property type="entry name" value="WD40 REPEAT PROTEIN 4"/>
    <property type="match status" value="1"/>
</dbReference>
<dbReference type="InterPro" id="IPR028884">
    <property type="entry name" value="Trm82"/>
</dbReference>
<evidence type="ECO:0000256" key="2">
    <source>
        <dbReference type="ARBA" id="ARBA00022574"/>
    </source>
</evidence>
<organism evidence="6 7">
    <name type="scientific">Tegillarca granosa</name>
    <name type="common">Malaysian cockle</name>
    <name type="synonym">Anadara granosa</name>
    <dbReference type="NCBI Taxonomy" id="220873"/>
    <lineage>
        <taxon>Eukaryota</taxon>
        <taxon>Metazoa</taxon>
        <taxon>Spiralia</taxon>
        <taxon>Lophotrochozoa</taxon>
        <taxon>Mollusca</taxon>
        <taxon>Bivalvia</taxon>
        <taxon>Autobranchia</taxon>
        <taxon>Pteriomorphia</taxon>
        <taxon>Arcoida</taxon>
        <taxon>Arcoidea</taxon>
        <taxon>Arcidae</taxon>
        <taxon>Tegillarca</taxon>
    </lineage>
</organism>
<keyword evidence="3" id="KW-0819">tRNA processing</keyword>
<dbReference type="PANTHER" id="PTHR16288:SF0">
    <property type="entry name" value="TRNA (GUANINE-N(7)-)-METHYLTRANSFERASE NON-CATALYTIC SUBUNIT WDR4"/>
    <property type="match status" value="1"/>
</dbReference>
<dbReference type="InterPro" id="IPR015943">
    <property type="entry name" value="WD40/YVTN_repeat-like_dom_sf"/>
</dbReference>
<keyword evidence="5" id="KW-0539">Nucleus</keyword>
<protein>
    <submittedName>
        <fullName evidence="6">Uncharacterized protein</fullName>
    </submittedName>
</protein>
<dbReference type="EMBL" id="JARBDR010000921">
    <property type="protein sequence ID" value="KAJ8299677.1"/>
    <property type="molecule type" value="Genomic_DNA"/>
</dbReference>
<dbReference type="Gene3D" id="2.130.10.10">
    <property type="entry name" value="YVTN repeat-like/Quinoprotein amine dehydrogenase"/>
    <property type="match status" value="1"/>
</dbReference>
<gene>
    <name evidence="6" type="ORF">KUTeg_023737</name>
</gene>
<keyword evidence="7" id="KW-1185">Reference proteome</keyword>
<evidence type="ECO:0000256" key="4">
    <source>
        <dbReference type="ARBA" id="ARBA00022737"/>
    </source>
</evidence>
<reference evidence="6 7" key="1">
    <citation type="submission" date="2022-12" db="EMBL/GenBank/DDBJ databases">
        <title>Chromosome-level genome of Tegillarca granosa.</title>
        <authorList>
            <person name="Kim J."/>
        </authorList>
    </citation>
    <scope>NUCLEOTIDE SEQUENCE [LARGE SCALE GENOMIC DNA]</scope>
    <source>
        <strain evidence="6">Teg-2019</strain>
        <tissue evidence="6">Adductor muscle</tissue>
    </source>
</reference>
<proteinExistence type="predicted"/>
<keyword evidence="4" id="KW-0677">Repeat</keyword>
<dbReference type="InterPro" id="IPR036322">
    <property type="entry name" value="WD40_repeat_dom_sf"/>
</dbReference>
<evidence type="ECO:0000256" key="1">
    <source>
        <dbReference type="ARBA" id="ARBA00004123"/>
    </source>
</evidence>
<evidence type="ECO:0000256" key="3">
    <source>
        <dbReference type="ARBA" id="ARBA00022694"/>
    </source>
</evidence>
<evidence type="ECO:0000256" key="5">
    <source>
        <dbReference type="ARBA" id="ARBA00023242"/>
    </source>
</evidence>
<evidence type="ECO:0000313" key="6">
    <source>
        <dbReference type="EMBL" id="KAJ8299677.1"/>
    </source>
</evidence>
<dbReference type="Proteomes" id="UP001217089">
    <property type="component" value="Unassembled WGS sequence"/>
</dbReference>
<dbReference type="SUPFAM" id="SSF50978">
    <property type="entry name" value="WD40 repeat-like"/>
    <property type="match status" value="1"/>
</dbReference>
<comment type="subcellular location">
    <subcellularLocation>
        <location evidence="1">Nucleus</location>
    </subcellularLocation>
</comment>
<comment type="caution">
    <text evidence="6">The sequence shown here is derived from an EMBL/GenBank/DDBJ whole genome shotgun (WGS) entry which is preliminary data.</text>
</comment>
<keyword evidence="2" id="KW-0853">WD repeat</keyword>
<name>A0ABQ9E330_TEGGR</name>